<protein>
    <recommendedName>
        <fullName evidence="14">CUB domain-containing protein</fullName>
    </recommendedName>
</protein>
<feature type="region of interest" description="Disordered" evidence="9">
    <location>
        <begin position="478"/>
        <end position="497"/>
    </location>
</feature>
<dbReference type="EMBL" id="JAEAOA010000609">
    <property type="protein sequence ID" value="KAK3603453.1"/>
    <property type="molecule type" value="Genomic_DNA"/>
</dbReference>
<accession>A0AAE0T4R3</accession>
<dbReference type="PANTHER" id="PTHR16514:SF3">
    <property type="entry name" value="LOW-DENSITY LIPOPROTEIN RECEPTOR CLASS A DOMAIN-CONTAINING PROTEIN 4-LIKE ISOFORM X1"/>
    <property type="match status" value="1"/>
</dbReference>
<evidence type="ECO:0000256" key="11">
    <source>
        <dbReference type="SAM" id="SignalP"/>
    </source>
</evidence>
<feature type="region of interest" description="Disordered" evidence="9">
    <location>
        <begin position="251"/>
        <end position="274"/>
    </location>
</feature>
<dbReference type="PANTHER" id="PTHR16514">
    <property type="entry name" value="LOW DENSITY LIPOPROTEIN RECEPTOR CLASS A DOMAIN-CONTAINING 4A"/>
    <property type="match status" value="1"/>
</dbReference>
<evidence type="ECO:0000256" key="3">
    <source>
        <dbReference type="ARBA" id="ARBA00009908"/>
    </source>
</evidence>
<evidence type="ECO:0000313" key="12">
    <source>
        <dbReference type="EMBL" id="KAK3603453.1"/>
    </source>
</evidence>
<evidence type="ECO:0000256" key="1">
    <source>
        <dbReference type="ARBA" id="ARBA00004146"/>
    </source>
</evidence>
<feature type="region of interest" description="Disordered" evidence="9">
    <location>
        <begin position="371"/>
        <end position="390"/>
    </location>
</feature>
<evidence type="ECO:0000256" key="10">
    <source>
        <dbReference type="SAM" id="Phobius"/>
    </source>
</evidence>
<keyword evidence="7 10" id="KW-1133">Transmembrane helix</keyword>
<evidence type="ECO:0000256" key="7">
    <source>
        <dbReference type="ARBA" id="ARBA00022989"/>
    </source>
</evidence>
<feature type="region of interest" description="Disordered" evidence="9">
    <location>
        <begin position="419"/>
        <end position="441"/>
    </location>
</feature>
<dbReference type="InterPro" id="IPR035914">
    <property type="entry name" value="Sperma_CUB_dom_sf"/>
</dbReference>
<dbReference type="GO" id="GO:0009968">
    <property type="term" value="P:negative regulation of signal transduction"/>
    <property type="evidence" value="ECO:0007669"/>
    <property type="project" value="UniProtKB-KW"/>
</dbReference>
<keyword evidence="4 10" id="KW-0812">Transmembrane</keyword>
<evidence type="ECO:0000256" key="6">
    <source>
        <dbReference type="ARBA" id="ARBA00022753"/>
    </source>
</evidence>
<organism evidence="12 13">
    <name type="scientific">Potamilus streckersoni</name>
    <dbReference type="NCBI Taxonomy" id="2493646"/>
    <lineage>
        <taxon>Eukaryota</taxon>
        <taxon>Metazoa</taxon>
        <taxon>Spiralia</taxon>
        <taxon>Lophotrochozoa</taxon>
        <taxon>Mollusca</taxon>
        <taxon>Bivalvia</taxon>
        <taxon>Autobranchia</taxon>
        <taxon>Heteroconchia</taxon>
        <taxon>Palaeoheterodonta</taxon>
        <taxon>Unionida</taxon>
        <taxon>Unionoidea</taxon>
        <taxon>Unionidae</taxon>
        <taxon>Ambleminae</taxon>
        <taxon>Lampsilini</taxon>
        <taxon>Potamilus</taxon>
    </lineage>
</organism>
<dbReference type="Gene3D" id="2.60.120.290">
    <property type="entry name" value="Spermadhesin, CUB domain"/>
    <property type="match status" value="1"/>
</dbReference>
<dbReference type="GO" id="GO:0070412">
    <property type="term" value="F:R-SMAD binding"/>
    <property type="evidence" value="ECO:0007669"/>
    <property type="project" value="InterPro"/>
</dbReference>
<keyword evidence="6" id="KW-0967">Endosome</keyword>
<evidence type="ECO:0000256" key="9">
    <source>
        <dbReference type="SAM" id="MobiDB-lite"/>
    </source>
</evidence>
<reference evidence="12" key="3">
    <citation type="submission" date="2023-05" db="EMBL/GenBank/DDBJ databases">
        <authorList>
            <person name="Smith C.H."/>
        </authorList>
    </citation>
    <scope>NUCLEOTIDE SEQUENCE</scope>
    <source>
        <strain evidence="12">CHS0354</strain>
        <tissue evidence="12">Mantle</tissue>
    </source>
</reference>
<keyword evidence="13" id="KW-1185">Reference proteome</keyword>
<feature type="chain" id="PRO_5042236701" description="CUB domain-containing protein" evidence="11">
    <location>
        <begin position="19"/>
        <end position="497"/>
    </location>
</feature>
<evidence type="ECO:0000256" key="8">
    <source>
        <dbReference type="ARBA" id="ARBA00023136"/>
    </source>
</evidence>
<reference evidence="12" key="2">
    <citation type="journal article" date="2021" name="Genome Biol. Evol.">
        <title>Developing a high-quality reference genome for a parasitic bivalve with doubly uniparental inheritance (Bivalvia: Unionida).</title>
        <authorList>
            <person name="Smith C.H."/>
        </authorList>
    </citation>
    <scope>NUCLEOTIDE SEQUENCE</scope>
    <source>
        <strain evidence="12">CHS0354</strain>
        <tissue evidence="12">Mantle</tissue>
    </source>
</reference>
<feature type="signal peptide" evidence="11">
    <location>
        <begin position="1"/>
        <end position="18"/>
    </location>
</feature>
<feature type="transmembrane region" description="Helical" evidence="10">
    <location>
        <begin position="216"/>
        <end position="241"/>
    </location>
</feature>
<dbReference type="Proteomes" id="UP001195483">
    <property type="component" value="Unassembled WGS sequence"/>
</dbReference>
<dbReference type="InterPro" id="IPR043445">
    <property type="entry name" value="TMEPAI/LRAD4"/>
</dbReference>
<comment type="subcellular location">
    <subcellularLocation>
        <location evidence="1">Early endosome membrane</location>
    </subcellularLocation>
    <subcellularLocation>
        <location evidence="2">Endosome membrane</location>
        <topology evidence="2">Single-pass membrane protein</topology>
    </subcellularLocation>
</comment>
<keyword evidence="11" id="KW-0732">Signal</keyword>
<feature type="compositionally biased region" description="Polar residues" evidence="9">
    <location>
        <begin position="258"/>
        <end position="272"/>
    </location>
</feature>
<name>A0AAE0T4R3_9BIVA</name>
<reference evidence="12" key="1">
    <citation type="journal article" date="2021" name="Genome Biol. Evol.">
        <title>A High-Quality Reference Genome for a Parasitic Bivalve with Doubly Uniparental Inheritance (Bivalvia: Unionida).</title>
        <authorList>
            <person name="Smith C.H."/>
        </authorList>
    </citation>
    <scope>NUCLEOTIDE SEQUENCE</scope>
    <source>
        <strain evidence="12">CHS0354</strain>
    </source>
</reference>
<dbReference type="GO" id="GO:0031901">
    <property type="term" value="C:early endosome membrane"/>
    <property type="evidence" value="ECO:0007669"/>
    <property type="project" value="UniProtKB-SubCell"/>
</dbReference>
<keyword evidence="8 10" id="KW-0472">Membrane</keyword>
<evidence type="ECO:0000256" key="5">
    <source>
        <dbReference type="ARBA" id="ARBA00022700"/>
    </source>
</evidence>
<comment type="caution">
    <text evidence="12">The sequence shown here is derived from an EMBL/GenBank/DDBJ whole genome shotgun (WGS) entry which is preliminary data.</text>
</comment>
<dbReference type="GO" id="GO:0000139">
    <property type="term" value="C:Golgi membrane"/>
    <property type="evidence" value="ECO:0007669"/>
    <property type="project" value="TreeGrafter"/>
</dbReference>
<gene>
    <name evidence="12" type="ORF">CHS0354_009437</name>
</gene>
<sequence>MLVCFGLFGLLLYNTVVANAVCSFTYSQKDQIKALSLLYQQKGYRKCEYIIKAPRNSYIELNLTNLIGFWSHPSMPPGKLQTSSYFDPNVCLLPELVIEEATTTTTVVEQYDSGVVKICKNSNSYQSPKVFHSKLNSLKITFRWVQDQSSGFTLEFDFHQHRNNCLHHCDVNCLSDGQILCNPVQDCNDSSVKNCKPWSQTTGAASQSSNVDFIKIIVIIISVVLMPGLFIIICVVSPCRLRSHMWRRRRSRDRVEHSQLQPHSQPDSSEGFTNPLAQRLGQAQIQLGQALVCKVVYVPTNTSHDYLIEQQRNRQVQLHSVQTDTMLDLPPQIPVSKDGEEGYIESQKHLLQKRKDYHDYQDMRCFRAPPNRTVFDRESPPPYSSNSANLETVDRLPPARIVRDSNGCPVMHRCYSMSSNNNNNNNSPLYHHHPQQHPFAQTHTRTLSTNNTGHARTLSTSSARINLISTDEPPDYSTVFSCDTSSNSPASSDKNVS</sequence>
<evidence type="ECO:0000256" key="4">
    <source>
        <dbReference type="ARBA" id="ARBA00022692"/>
    </source>
</evidence>
<keyword evidence="5" id="KW-0734">Signal transduction inhibitor</keyword>
<evidence type="ECO:0000256" key="2">
    <source>
        <dbReference type="ARBA" id="ARBA00004190"/>
    </source>
</evidence>
<comment type="similarity">
    <text evidence="3">Belongs to the PMEPA1 family.</text>
</comment>
<evidence type="ECO:0000313" key="13">
    <source>
        <dbReference type="Proteomes" id="UP001195483"/>
    </source>
</evidence>
<dbReference type="AlphaFoldDB" id="A0AAE0T4R3"/>
<proteinExistence type="inferred from homology"/>
<evidence type="ECO:0008006" key="14">
    <source>
        <dbReference type="Google" id="ProtNLM"/>
    </source>
</evidence>